<keyword evidence="1" id="KW-1133">Transmembrane helix</keyword>
<dbReference type="AlphaFoldDB" id="A0A226EBJ5"/>
<protein>
    <submittedName>
        <fullName evidence="2">Uncharacterized protein</fullName>
    </submittedName>
</protein>
<sequence length="238" mass="27133">MNPFVQFTSTPSIASTLIHTCKSPLNFTGQLKINRLTMQIFNKYGLLNFLGYCNLVLGCRIVASGLESTFQSFKYAMSNSSPGELNHIFNKYIATLFVHFILLIGLSFSGFFAIFAPLVNGRAWGIRFAKVAKFFADLAFWLVILAVLSNLRLIDWNEVLSGRWELAEEALRGWGRIYVSLGTYFYCAVGQMYFVDKCDEFINQLKKKQAEEKKGSEKNNCLLENWKNVELDFVSCKK</sequence>
<dbReference type="EMBL" id="LNIX01000005">
    <property type="protein sequence ID" value="OXA54779.1"/>
    <property type="molecule type" value="Genomic_DNA"/>
</dbReference>
<feature type="transmembrane region" description="Helical" evidence="1">
    <location>
        <begin position="174"/>
        <end position="195"/>
    </location>
</feature>
<feature type="transmembrane region" description="Helical" evidence="1">
    <location>
        <begin position="92"/>
        <end position="119"/>
    </location>
</feature>
<keyword evidence="1" id="KW-0812">Transmembrane</keyword>
<name>A0A226EBJ5_FOLCA</name>
<reference evidence="2 3" key="1">
    <citation type="submission" date="2015-12" db="EMBL/GenBank/DDBJ databases">
        <title>The genome of Folsomia candida.</title>
        <authorList>
            <person name="Faddeeva A."/>
            <person name="Derks M.F."/>
            <person name="Anvar Y."/>
            <person name="Smit S."/>
            <person name="Van Straalen N."/>
            <person name="Roelofs D."/>
        </authorList>
    </citation>
    <scope>NUCLEOTIDE SEQUENCE [LARGE SCALE GENOMIC DNA]</scope>
    <source>
        <strain evidence="2 3">VU population</strain>
        <tissue evidence="2">Whole body</tissue>
    </source>
</reference>
<keyword evidence="1" id="KW-0472">Membrane</keyword>
<evidence type="ECO:0000313" key="3">
    <source>
        <dbReference type="Proteomes" id="UP000198287"/>
    </source>
</evidence>
<evidence type="ECO:0000313" key="2">
    <source>
        <dbReference type="EMBL" id="OXA54779.1"/>
    </source>
</evidence>
<keyword evidence="3" id="KW-1185">Reference proteome</keyword>
<evidence type="ECO:0000256" key="1">
    <source>
        <dbReference type="SAM" id="Phobius"/>
    </source>
</evidence>
<organism evidence="2 3">
    <name type="scientific">Folsomia candida</name>
    <name type="common">Springtail</name>
    <dbReference type="NCBI Taxonomy" id="158441"/>
    <lineage>
        <taxon>Eukaryota</taxon>
        <taxon>Metazoa</taxon>
        <taxon>Ecdysozoa</taxon>
        <taxon>Arthropoda</taxon>
        <taxon>Hexapoda</taxon>
        <taxon>Collembola</taxon>
        <taxon>Entomobryomorpha</taxon>
        <taxon>Isotomoidea</taxon>
        <taxon>Isotomidae</taxon>
        <taxon>Proisotominae</taxon>
        <taxon>Folsomia</taxon>
    </lineage>
</organism>
<accession>A0A226EBJ5</accession>
<gene>
    <name evidence="2" type="ORF">Fcan01_10654</name>
</gene>
<comment type="caution">
    <text evidence="2">The sequence shown here is derived from an EMBL/GenBank/DDBJ whole genome shotgun (WGS) entry which is preliminary data.</text>
</comment>
<feature type="transmembrane region" description="Helical" evidence="1">
    <location>
        <begin position="131"/>
        <end position="154"/>
    </location>
</feature>
<proteinExistence type="predicted"/>
<feature type="transmembrane region" description="Helical" evidence="1">
    <location>
        <begin position="44"/>
        <end position="63"/>
    </location>
</feature>
<dbReference type="Proteomes" id="UP000198287">
    <property type="component" value="Unassembled WGS sequence"/>
</dbReference>